<feature type="compositionally biased region" description="Low complexity" evidence="1">
    <location>
        <begin position="88"/>
        <end position="104"/>
    </location>
</feature>
<organism evidence="2 3">
    <name type="scientific">Allomyces macrogynus (strain ATCC 38327)</name>
    <name type="common">Allomyces javanicus var. macrogynus</name>
    <dbReference type="NCBI Taxonomy" id="578462"/>
    <lineage>
        <taxon>Eukaryota</taxon>
        <taxon>Fungi</taxon>
        <taxon>Fungi incertae sedis</taxon>
        <taxon>Blastocladiomycota</taxon>
        <taxon>Blastocladiomycetes</taxon>
        <taxon>Blastocladiales</taxon>
        <taxon>Blastocladiaceae</taxon>
        <taxon>Allomyces</taxon>
    </lineage>
</organism>
<reference evidence="3" key="2">
    <citation type="submission" date="2009-11" db="EMBL/GenBank/DDBJ databases">
        <title>The Genome Sequence of Allomyces macrogynus strain ATCC 38327.</title>
        <authorList>
            <consortium name="The Broad Institute Genome Sequencing Platform"/>
            <person name="Russ C."/>
            <person name="Cuomo C."/>
            <person name="Shea T."/>
            <person name="Young S.K."/>
            <person name="Zeng Q."/>
            <person name="Koehrsen M."/>
            <person name="Haas B."/>
            <person name="Borodovsky M."/>
            <person name="Guigo R."/>
            <person name="Alvarado L."/>
            <person name="Berlin A."/>
            <person name="Borenstein D."/>
            <person name="Chen Z."/>
            <person name="Engels R."/>
            <person name="Freedman E."/>
            <person name="Gellesch M."/>
            <person name="Goldberg J."/>
            <person name="Griggs A."/>
            <person name="Gujja S."/>
            <person name="Heiman D."/>
            <person name="Hepburn T."/>
            <person name="Howarth C."/>
            <person name="Jen D."/>
            <person name="Larson L."/>
            <person name="Lewis B."/>
            <person name="Mehta T."/>
            <person name="Park D."/>
            <person name="Pearson M."/>
            <person name="Roberts A."/>
            <person name="Saif S."/>
            <person name="Shenoy N."/>
            <person name="Sisk P."/>
            <person name="Stolte C."/>
            <person name="Sykes S."/>
            <person name="Walk T."/>
            <person name="White J."/>
            <person name="Yandava C."/>
            <person name="Burger G."/>
            <person name="Gray M.W."/>
            <person name="Holland P.W.H."/>
            <person name="King N."/>
            <person name="Lang F.B.F."/>
            <person name="Roger A.J."/>
            <person name="Ruiz-Trillo I."/>
            <person name="Lander E."/>
            <person name="Nusbaum C."/>
        </authorList>
    </citation>
    <scope>NUCLEOTIDE SEQUENCE [LARGE SCALE GENOMIC DNA]</scope>
    <source>
        <strain evidence="3">ATCC 38327</strain>
    </source>
</reference>
<evidence type="ECO:0000256" key="1">
    <source>
        <dbReference type="SAM" id="MobiDB-lite"/>
    </source>
</evidence>
<name>A0A0L0SNR6_ALLM3</name>
<gene>
    <name evidence="2" type="ORF">AMAG_19127</name>
</gene>
<proteinExistence type="predicted"/>
<accession>A0A0L0SNR6</accession>
<dbReference type="EMBL" id="GG745344">
    <property type="protein sequence ID" value="KNE64158.1"/>
    <property type="molecule type" value="Genomic_DNA"/>
</dbReference>
<dbReference type="VEuPathDB" id="FungiDB:AMAG_19127"/>
<feature type="compositionally biased region" description="Pro residues" evidence="1">
    <location>
        <begin position="73"/>
        <end position="87"/>
    </location>
</feature>
<evidence type="ECO:0000313" key="2">
    <source>
        <dbReference type="EMBL" id="KNE64158.1"/>
    </source>
</evidence>
<dbReference type="AlphaFoldDB" id="A0A0L0SNR6"/>
<reference evidence="2 3" key="1">
    <citation type="submission" date="2009-11" db="EMBL/GenBank/DDBJ databases">
        <title>Annotation of Allomyces macrogynus ATCC 38327.</title>
        <authorList>
            <consortium name="The Broad Institute Genome Sequencing Platform"/>
            <person name="Russ C."/>
            <person name="Cuomo C."/>
            <person name="Burger G."/>
            <person name="Gray M.W."/>
            <person name="Holland P.W.H."/>
            <person name="King N."/>
            <person name="Lang F.B.F."/>
            <person name="Roger A.J."/>
            <person name="Ruiz-Trillo I."/>
            <person name="Young S.K."/>
            <person name="Zeng Q."/>
            <person name="Gargeya S."/>
            <person name="Fitzgerald M."/>
            <person name="Haas B."/>
            <person name="Abouelleil A."/>
            <person name="Alvarado L."/>
            <person name="Arachchi H.M."/>
            <person name="Berlin A."/>
            <person name="Chapman S.B."/>
            <person name="Gearin G."/>
            <person name="Goldberg J."/>
            <person name="Griggs A."/>
            <person name="Gujja S."/>
            <person name="Hansen M."/>
            <person name="Heiman D."/>
            <person name="Howarth C."/>
            <person name="Larimer J."/>
            <person name="Lui A."/>
            <person name="MacDonald P.J.P."/>
            <person name="McCowen C."/>
            <person name="Montmayeur A."/>
            <person name="Murphy C."/>
            <person name="Neiman D."/>
            <person name="Pearson M."/>
            <person name="Priest M."/>
            <person name="Roberts A."/>
            <person name="Saif S."/>
            <person name="Shea T."/>
            <person name="Sisk P."/>
            <person name="Stolte C."/>
            <person name="Sykes S."/>
            <person name="Wortman J."/>
            <person name="Nusbaum C."/>
            <person name="Birren B."/>
        </authorList>
    </citation>
    <scope>NUCLEOTIDE SEQUENCE [LARGE SCALE GENOMIC DNA]</scope>
    <source>
        <strain evidence="2 3">ATCC 38327</strain>
    </source>
</reference>
<feature type="compositionally biased region" description="Low complexity" evidence="1">
    <location>
        <begin position="46"/>
        <end position="72"/>
    </location>
</feature>
<evidence type="ECO:0000313" key="3">
    <source>
        <dbReference type="Proteomes" id="UP000054350"/>
    </source>
</evidence>
<keyword evidence="3" id="KW-1185">Reference proteome</keyword>
<protein>
    <submittedName>
        <fullName evidence="2">Uncharacterized protein</fullName>
    </submittedName>
</protein>
<sequence length="343" mass="36571">MKRSRDQTDDLPQSPPARPAPVAKPTTPLALTLIAQSDHRTRPEDALSAPAVAAAVGPALVAPTTEMPMPMDDAPPSPPRSPPPAPGSDPSSSPLMSLSPTLSSAGASIASTPPLSVITSASAMAPGTTFLGAARSPTDLGMRVQIRNLVNQYEHQPPAAARAYAARHVEEQNLGFTGVALRLAAEGLAERYAEEQLEDTEDALKDSVRAIFDEYWSMKPIMAAKEWRAPTLGQLIVTEMNLKGFPYTIDDATLVTCLLAEVNVCIDAGPSAVVPARSLLDVGTQQVITSVPLWRAWIELESRFGNSGSLDKVREQAAKVCPDAIKYAVSFFDAILDRRGRKD</sequence>
<dbReference type="Proteomes" id="UP000054350">
    <property type="component" value="Unassembled WGS sequence"/>
</dbReference>
<feature type="region of interest" description="Disordered" evidence="1">
    <location>
        <begin position="1"/>
        <end position="106"/>
    </location>
</feature>